<evidence type="ECO:0000256" key="1">
    <source>
        <dbReference type="ARBA" id="ARBA00004496"/>
    </source>
</evidence>
<evidence type="ECO:0000259" key="13">
    <source>
        <dbReference type="SMART" id="SM00840"/>
    </source>
</evidence>
<feature type="binding site" evidence="12">
    <location>
        <position position="30"/>
    </location>
    <ligand>
        <name>Zn(2+)</name>
        <dbReference type="ChEBI" id="CHEBI:29105"/>
    </ligand>
</feature>
<evidence type="ECO:0000256" key="8">
    <source>
        <dbReference type="ARBA" id="ARBA00022833"/>
    </source>
</evidence>
<dbReference type="Pfam" id="PF09190">
    <property type="entry name" value="DALR_2"/>
    <property type="match status" value="1"/>
</dbReference>
<dbReference type="EMBL" id="SEWF01000054">
    <property type="protein sequence ID" value="RYU93166.1"/>
    <property type="molecule type" value="Genomic_DNA"/>
</dbReference>
<dbReference type="InterPro" id="IPR009080">
    <property type="entry name" value="tRNAsynth_Ia_anticodon-bd"/>
</dbReference>
<evidence type="ECO:0000256" key="2">
    <source>
        <dbReference type="ARBA" id="ARBA00005594"/>
    </source>
</evidence>
<comment type="subcellular location">
    <subcellularLocation>
        <location evidence="1 12">Cytoplasm</location>
    </subcellularLocation>
</comment>
<dbReference type="Pfam" id="PF01406">
    <property type="entry name" value="tRNA-synt_1e"/>
    <property type="match status" value="1"/>
</dbReference>
<feature type="short sequence motif" description="'HIGH' region" evidence="12">
    <location>
        <begin position="32"/>
        <end position="42"/>
    </location>
</feature>
<organism evidence="14 15">
    <name type="scientific">Emticicia agri</name>
    <dbReference type="NCBI Taxonomy" id="2492393"/>
    <lineage>
        <taxon>Bacteria</taxon>
        <taxon>Pseudomonadati</taxon>
        <taxon>Bacteroidota</taxon>
        <taxon>Cytophagia</taxon>
        <taxon>Cytophagales</taxon>
        <taxon>Leadbetterellaceae</taxon>
        <taxon>Emticicia</taxon>
    </lineage>
</organism>
<dbReference type="GO" id="GO:0005829">
    <property type="term" value="C:cytosol"/>
    <property type="evidence" value="ECO:0007669"/>
    <property type="project" value="TreeGrafter"/>
</dbReference>
<dbReference type="InterPro" id="IPR014729">
    <property type="entry name" value="Rossmann-like_a/b/a_fold"/>
</dbReference>
<comment type="catalytic activity">
    <reaction evidence="12">
        <text>tRNA(Cys) + L-cysteine + ATP = L-cysteinyl-tRNA(Cys) + AMP + diphosphate</text>
        <dbReference type="Rhea" id="RHEA:17773"/>
        <dbReference type="Rhea" id="RHEA-COMP:9661"/>
        <dbReference type="Rhea" id="RHEA-COMP:9679"/>
        <dbReference type="ChEBI" id="CHEBI:30616"/>
        <dbReference type="ChEBI" id="CHEBI:33019"/>
        <dbReference type="ChEBI" id="CHEBI:35235"/>
        <dbReference type="ChEBI" id="CHEBI:78442"/>
        <dbReference type="ChEBI" id="CHEBI:78517"/>
        <dbReference type="ChEBI" id="CHEBI:456215"/>
        <dbReference type="EC" id="6.1.1.16"/>
    </reaction>
</comment>
<dbReference type="PANTHER" id="PTHR10890">
    <property type="entry name" value="CYSTEINYL-TRNA SYNTHETASE"/>
    <property type="match status" value="1"/>
</dbReference>
<dbReference type="InterPro" id="IPR015803">
    <property type="entry name" value="Cys-tRNA-ligase"/>
</dbReference>
<feature type="domain" description="Cysteinyl-tRNA synthetase class Ia DALR" evidence="13">
    <location>
        <begin position="416"/>
        <end position="481"/>
    </location>
</feature>
<dbReference type="Gene3D" id="1.20.120.1910">
    <property type="entry name" value="Cysteine-tRNA ligase, C-terminal anti-codon recognition domain"/>
    <property type="match status" value="1"/>
</dbReference>
<feature type="short sequence motif" description="'KMSKS' region" evidence="12">
    <location>
        <begin position="283"/>
        <end position="287"/>
    </location>
</feature>
<evidence type="ECO:0000256" key="11">
    <source>
        <dbReference type="ARBA" id="ARBA00023146"/>
    </source>
</evidence>
<evidence type="ECO:0000256" key="4">
    <source>
        <dbReference type="ARBA" id="ARBA00022490"/>
    </source>
</evidence>
<evidence type="ECO:0000256" key="10">
    <source>
        <dbReference type="ARBA" id="ARBA00022917"/>
    </source>
</evidence>
<accession>A0A4Q5LU15</accession>
<dbReference type="GO" id="GO:0004817">
    <property type="term" value="F:cysteine-tRNA ligase activity"/>
    <property type="evidence" value="ECO:0007669"/>
    <property type="project" value="UniProtKB-UniRule"/>
</dbReference>
<proteinExistence type="inferred from homology"/>
<keyword evidence="4 12" id="KW-0963">Cytoplasm</keyword>
<dbReference type="SUPFAM" id="SSF52374">
    <property type="entry name" value="Nucleotidylyl transferase"/>
    <property type="match status" value="1"/>
</dbReference>
<keyword evidence="10 12" id="KW-0648">Protein biosynthesis</keyword>
<dbReference type="EC" id="6.1.1.16" evidence="12"/>
<evidence type="ECO:0000313" key="15">
    <source>
        <dbReference type="Proteomes" id="UP000293162"/>
    </source>
</evidence>
<evidence type="ECO:0000313" key="14">
    <source>
        <dbReference type="EMBL" id="RYU93166.1"/>
    </source>
</evidence>
<evidence type="ECO:0000256" key="12">
    <source>
        <dbReference type="HAMAP-Rule" id="MF_00041"/>
    </source>
</evidence>
<evidence type="ECO:0000256" key="7">
    <source>
        <dbReference type="ARBA" id="ARBA00022741"/>
    </source>
</evidence>
<gene>
    <name evidence="12" type="primary">cysS</name>
    <name evidence="14" type="ORF">EWM59_23545</name>
</gene>
<keyword evidence="6 12" id="KW-0479">Metal-binding</keyword>
<keyword evidence="8 12" id="KW-0862">Zinc</keyword>
<dbReference type="PANTHER" id="PTHR10890:SF3">
    <property type="entry name" value="CYSTEINE--TRNA LIGASE, CYTOPLASMIC"/>
    <property type="match status" value="1"/>
</dbReference>
<dbReference type="SUPFAM" id="SSF47323">
    <property type="entry name" value="Anticodon-binding domain of a subclass of class I aminoacyl-tRNA synthetases"/>
    <property type="match status" value="1"/>
</dbReference>
<keyword evidence="9 12" id="KW-0067">ATP-binding</keyword>
<comment type="caution">
    <text evidence="14">The sequence shown here is derived from an EMBL/GenBank/DDBJ whole genome shotgun (WGS) entry which is preliminary data.</text>
</comment>
<dbReference type="NCBIfam" id="TIGR00435">
    <property type="entry name" value="cysS"/>
    <property type="match status" value="1"/>
</dbReference>
<comment type="cofactor">
    <cofactor evidence="12">
        <name>Zn(2+)</name>
        <dbReference type="ChEBI" id="CHEBI:29105"/>
    </cofactor>
    <text evidence="12">Binds 1 zinc ion per subunit.</text>
</comment>
<dbReference type="GO" id="GO:0006423">
    <property type="term" value="P:cysteinyl-tRNA aminoacylation"/>
    <property type="evidence" value="ECO:0007669"/>
    <property type="project" value="UniProtKB-UniRule"/>
</dbReference>
<dbReference type="InterPro" id="IPR032678">
    <property type="entry name" value="tRNA-synt_1_cat_dom"/>
</dbReference>
<comment type="subunit">
    <text evidence="3 12">Monomer.</text>
</comment>
<dbReference type="AlphaFoldDB" id="A0A4Q5LU15"/>
<dbReference type="Gene3D" id="3.40.50.620">
    <property type="entry name" value="HUPs"/>
    <property type="match status" value="1"/>
</dbReference>
<dbReference type="InterPro" id="IPR024909">
    <property type="entry name" value="Cys-tRNA/MSH_ligase"/>
</dbReference>
<dbReference type="Proteomes" id="UP000293162">
    <property type="component" value="Unassembled WGS sequence"/>
</dbReference>
<keyword evidence="5 12" id="KW-0436">Ligase</keyword>
<protein>
    <recommendedName>
        <fullName evidence="12">Cysteine--tRNA ligase</fullName>
        <ecNumber evidence="12">6.1.1.16</ecNumber>
    </recommendedName>
    <alternativeName>
        <fullName evidence="12">Cysteinyl-tRNA synthetase</fullName>
        <shortName evidence="12">CysRS</shortName>
    </alternativeName>
</protein>
<reference evidence="14 15" key="1">
    <citation type="submission" date="2019-02" db="EMBL/GenBank/DDBJ databases">
        <title>Bacterial novel species Emticicia sp. 17J42-9 isolated from soil.</title>
        <authorList>
            <person name="Jung H.-Y."/>
        </authorList>
    </citation>
    <scope>NUCLEOTIDE SEQUENCE [LARGE SCALE GENOMIC DNA]</scope>
    <source>
        <strain evidence="14 15">17J42-9</strain>
    </source>
</reference>
<keyword evidence="15" id="KW-1185">Reference proteome</keyword>
<dbReference type="CDD" id="cd00672">
    <property type="entry name" value="CysRS_core"/>
    <property type="match status" value="1"/>
</dbReference>
<dbReference type="OrthoDB" id="9815130at2"/>
<dbReference type="PRINTS" id="PR00983">
    <property type="entry name" value="TRNASYNTHCYS"/>
</dbReference>
<evidence type="ECO:0000256" key="5">
    <source>
        <dbReference type="ARBA" id="ARBA00022598"/>
    </source>
</evidence>
<keyword evidence="7 12" id="KW-0547">Nucleotide-binding</keyword>
<dbReference type="GO" id="GO:0005524">
    <property type="term" value="F:ATP binding"/>
    <property type="evidence" value="ECO:0007669"/>
    <property type="project" value="UniProtKB-UniRule"/>
</dbReference>
<evidence type="ECO:0000256" key="6">
    <source>
        <dbReference type="ARBA" id="ARBA00022723"/>
    </source>
</evidence>
<dbReference type="SMART" id="SM00840">
    <property type="entry name" value="DALR_2"/>
    <property type="match status" value="1"/>
</dbReference>
<comment type="similarity">
    <text evidence="2 12">Belongs to the class-I aminoacyl-tRNA synthetase family.</text>
</comment>
<evidence type="ECO:0000256" key="9">
    <source>
        <dbReference type="ARBA" id="ARBA00022840"/>
    </source>
</evidence>
<dbReference type="RefSeq" id="WP_130023709.1">
    <property type="nucleotide sequence ID" value="NZ_SEWF01000054.1"/>
</dbReference>
<feature type="binding site" evidence="12">
    <location>
        <position position="226"/>
    </location>
    <ligand>
        <name>Zn(2+)</name>
        <dbReference type="ChEBI" id="CHEBI:29105"/>
    </ligand>
</feature>
<evidence type="ECO:0000256" key="3">
    <source>
        <dbReference type="ARBA" id="ARBA00011245"/>
    </source>
</evidence>
<feature type="binding site" evidence="12">
    <location>
        <position position="251"/>
    </location>
    <ligand>
        <name>Zn(2+)</name>
        <dbReference type="ChEBI" id="CHEBI:29105"/>
    </ligand>
</feature>
<dbReference type="GO" id="GO:0008270">
    <property type="term" value="F:zinc ion binding"/>
    <property type="evidence" value="ECO:0007669"/>
    <property type="project" value="UniProtKB-UniRule"/>
</dbReference>
<dbReference type="HAMAP" id="MF_00041">
    <property type="entry name" value="Cys_tRNA_synth"/>
    <property type="match status" value="1"/>
</dbReference>
<dbReference type="InterPro" id="IPR015273">
    <property type="entry name" value="Cys-tRNA-synt_Ia_DALR"/>
</dbReference>
<sequence length="534" mass="61413">MQNLKIYNTLTRQKEEFKPLSPPYVGMYVCGPTVYNYVHLGNVRTFLTFDVLFRYLTHIDYKVRYVRNITDVGHLVGDGDEGEDKIGKMAKLEKLEPMEIVQRYTNDFHKVLEQFNFLPPSIEPTATGHLVEQIEAVKTLINKGLAYESNGSVYFDINQYNKEGNDYGKLSGRILEDLLNETRELDGQSEKRNPLDFAIWKNASPEHIMQWKSPWGMGFPGWHLECSCMSTKYLGKQFDIHGGGMDLKFPHHECEIAQGVGITGVEPVRYWMHSNMLTVNGQKMSKSLGNSFLPAELFAGSHPLLDQAYSPMTVRFFMLQSQYRSTLDFSNDALRAAQKGYRRLINGLRIVKTLTMDINDKPVERIPKELIDDTKELNGINSLVQNYENLNVAISPVIKIAIDEKKKADIEKTVQAFYEAMNDDLNTAVAIAQLFNLLKYVNMIYMNQLDPRALGEDTFNLLQEKFVVFMEQILGIKEEPLAQGDGILSGMLSLYKEYKSSQRYDKVDEIRNYFKSNGMTIKDMKHRIDWAWEE</sequence>
<feature type="binding site" evidence="12">
    <location>
        <position position="255"/>
    </location>
    <ligand>
        <name>Zn(2+)</name>
        <dbReference type="ChEBI" id="CHEBI:29105"/>
    </ligand>
</feature>
<feature type="binding site" evidence="12">
    <location>
        <position position="286"/>
    </location>
    <ligand>
        <name>ATP</name>
        <dbReference type="ChEBI" id="CHEBI:30616"/>
    </ligand>
</feature>
<name>A0A4Q5LU15_9BACT</name>
<keyword evidence="11 12" id="KW-0030">Aminoacyl-tRNA synthetase</keyword>